<dbReference type="EMBL" id="FTOE01000006">
    <property type="protein sequence ID" value="SIS88300.1"/>
    <property type="molecule type" value="Genomic_DNA"/>
</dbReference>
<organism evidence="1 2">
    <name type="scientific">Neptunomonas antarctica</name>
    <dbReference type="NCBI Taxonomy" id="619304"/>
    <lineage>
        <taxon>Bacteria</taxon>
        <taxon>Pseudomonadati</taxon>
        <taxon>Pseudomonadota</taxon>
        <taxon>Gammaproteobacteria</taxon>
        <taxon>Oceanospirillales</taxon>
        <taxon>Oceanospirillaceae</taxon>
        <taxon>Neptunomonas</taxon>
    </lineage>
</organism>
<name>A0A1N7MQG7_9GAMM</name>
<accession>A0A1N7MQG7</accession>
<evidence type="ECO:0000313" key="1">
    <source>
        <dbReference type="EMBL" id="SIS88300.1"/>
    </source>
</evidence>
<keyword evidence="2" id="KW-1185">Reference proteome</keyword>
<dbReference type="RefSeq" id="WP_054340368.1">
    <property type="nucleotide sequence ID" value="NZ_FTOE01000006.1"/>
</dbReference>
<gene>
    <name evidence="1" type="ORF">SAMN05421760_106266</name>
</gene>
<sequence>MSTLNKQNAHILSKLQETQTAVANLVKAGMTVTHISIEGCMPRINLQHAPRNTAMQVCWKAIRPRKTGGRECEMAAIVNGCEVRWTEENH</sequence>
<dbReference type="AlphaFoldDB" id="A0A1N7MQG7"/>
<dbReference type="Proteomes" id="UP000185999">
    <property type="component" value="Unassembled WGS sequence"/>
</dbReference>
<protein>
    <submittedName>
        <fullName evidence="1">Uncharacterized protein</fullName>
    </submittedName>
</protein>
<evidence type="ECO:0000313" key="2">
    <source>
        <dbReference type="Proteomes" id="UP000185999"/>
    </source>
</evidence>
<reference evidence="2" key="1">
    <citation type="submission" date="2017-01" db="EMBL/GenBank/DDBJ databases">
        <authorList>
            <person name="Varghese N."/>
            <person name="Submissions S."/>
        </authorList>
    </citation>
    <scope>NUCLEOTIDE SEQUENCE [LARGE SCALE GENOMIC DNA]</scope>
    <source>
        <strain evidence="2">DSM 22306</strain>
    </source>
</reference>
<proteinExistence type="predicted"/>
<dbReference type="OrthoDB" id="6091345at2"/>
<dbReference type="STRING" id="619304.SAMN05421760_106266"/>